<dbReference type="InterPro" id="IPR036673">
    <property type="entry name" value="Cyanovirin-N_sf"/>
</dbReference>
<dbReference type="EMBL" id="MU839022">
    <property type="protein sequence ID" value="KAK1764159.1"/>
    <property type="molecule type" value="Genomic_DNA"/>
</dbReference>
<dbReference type="Proteomes" id="UP001244011">
    <property type="component" value="Unassembled WGS sequence"/>
</dbReference>
<dbReference type="SUPFAM" id="SSF51322">
    <property type="entry name" value="Cyanovirin-N"/>
    <property type="match status" value="1"/>
</dbReference>
<proteinExistence type="predicted"/>
<feature type="domain" description="Cyanovirin-N" evidence="3">
    <location>
        <begin position="30"/>
        <end position="135"/>
    </location>
</feature>
<dbReference type="RefSeq" id="XP_060280372.1">
    <property type="nucleotide sequence ID" value="XM_060428817.1"/>
</dbReference>
<evidence type="ECO:0000256" key="1">
    <source>
        <dbReference type="SAM" id="MobiDB-lite"/>
    </source>
</evidence>
<dbReference type="SMART" id="SM01111">
    <property type="entry name" value="CVNH"/>
    <property type="match status" value="1"/>
</dbReference>
<evidence type="ECO:0000259" key="3">
    <source>
        <dbReference type="SMART" id="SM01111"/>
    </source>
</evidence>
<evidence type="ECO:0000313" key="4">
    <source>
        <dbReference type="EMBL" id="KAK1764159.1"/>
    </source>
</evidence>
<evidence type="ECO:0000313" key="5">
    <source>
        <dbReference type="Proteomes" id="UP001244011"/>
    </source>
</evidence>
<dbReference type="InterPro" id="IPR011058">
    <property type="entry name" value="Cyanovirin-N"/>
</dbReference>
<feature type="region of interest" description="Disordered" evidence="1">
    <location>
        <begin position="152"/>
        <end position="181"/>
    </location>
</feature>
<name>A0AAJ0FJ94_9PEZI</name>
<protein>
    <recommendedName>
        <fullName evidence="3">Cyanovirin-N domain-containing protein</fullName>
    </recommendedName>
</protein>
<dbReference type="Pfam" id="PF08881">
    <property type="entry name" value="CVNH"/>
    <property type="match status" value="1"/>
</dbReference>
<keyword evidence="5" id="KW-1185">Reference proteome</keyword>
<sequence length="181" mass="19124">MVAILLSMLGILPGLVAAVAAAAGAGGFSNFRQKCATPWLEGGTTLRAPCREACSWCRSFYLSAVDLNACVGVDAHGNLVGWENGNFSDSCTHCFTTWTDPDILRCRCSDSHHNLQDTTLNLNSVVGNHCGRLACWRHISVLGPPLSKPDPMQCGVNSDDASGVKLEVQTAPPPRPSGTLG</sequence>
<reference evidence="4" key="1">
    <citation type="submission" date="2023-06" db="EMBL/GenBank/DDBJ databases">
        <title>Genome-scale phylogeny and comparative genomics of the fungal order Sordariales.</title>
        <authorList>
            <consortium name="Lawrence Berkeley National Laboratory"/>
            <person name="Hensen N."/>
            <person name="Bonometti L."/>
            <person name="Westerberg I."/>
            <person name="Brannstrom I.O."/>
            <person name="Guillou S."/>
            <person name="Cros-Aarteil S."/>
            <person name="Calhoun S."/>
            <person name="Haridas S."/>
            <person name="Kuo A."/>
            <person name="Mondo S."/>
            <person name="Pangilinan J."/>
            <person name="Riley R."/>
            <person name="Labutti K."/>
            <person name="Andreopoulos B."/>
            <person name="Lipzen A."/>
            <person name="Chen C."/>
            <person name="Yanf M."/>
            <person name="Daum C."/>
            <person name="Ng V."/>
            <person name="Clum A."/>
            <person name="Steindorff A."/>
            <person name="Ohm R."/>
            <person name="Martin F."/>
            <person name="Silar P."/>
            <person name="Natvig D."/>
            <person name="Lalanne C."/>
            <person name="Gautier V."/>
            <person name="Ament-Velasquez S.L."/>
            <person name="Kruys A."/>
            <person name="Hutchinson M.I."/>
            <person name="Powell A.J."/>
            <person name="Barry K."/>
            <person name="Miller A.N."/>
            <person name="Grigoriev I.V."/>
            <person name="Debuchy R."/>
            <person name="Gladieux P."/>
            <person name="Thoren M.H."/>
            <person name="Johannesson H."/>
        </authorList>
    </citation>
    <scope>NUCLEOTIDE SEQUENCE</scope>
    <source>
        <strain evidence="4">8032-3</strain>
    </source>
</reference>
<evidence type="ECO:0000256" key="2">
    <source>
        <dbReference type="SAM" id="SignalP"/>
    </source>
</evidence>
<accession>A0AAJ0FJ94</accession>
<feature type="signal peptide" evidence="2">
    <location>
        <begin position="1"/>
        <end position="18"/>
    </location>
</feature>
<keyword evidence="2" id="KW-0732">Signal</keyword>
<dbReference type="GeneID" id="85312004"/>
<comment type="caution">
    <text evidence="4">The sequence shown here is derived from an EMBL/GenBank/DDBJ whole genome shotgun (WGS) entry which is preliminary data.</text>
</comment>
<gene>
    <name evidence="4" type="ORF">QBC33DRAFT_548240</name>
</gene>
<feature type="compositionally biased region" description="Pro residues" evidence="1">
    <location>
        <begin position="171"/>
        <end position="181"/>
    </location>
</feature>
<dbReference type="AlphaFoldDB" id="A0AAJ0FJ94"/>
<organism evidence="4 5">
    <name type="scientific">Phialemonium atrogriseum</name>
    <dbReference type="NCBI Taxonomy" id="1093897"/>
    <lineage>
        <taxon>Eukaryota</taxon>
        <taxon>Fungi</taxon>
        <taxon>Dikarya</taxon>
        <taxon>Ascomycota</taxon>
        <taxon>Pezizomycotina</taxon>
        <taxon>Sordariomycetes</taxon>
        <taxon>Sordariomycetidae</taxon>
        <taxon>Cephalothecales</taxon>
        <taxon>Cephalothecaceae</taxon>
        <taxon>Phialemonium</taxon>
    </lineage>
</organism>
<dbReference type="Gene3D" id="2.30.60.10">
    <property type="entry name" value="Cyanovirin-N"/>
    <property type="match status" value="1"/>
</dbReference>
<feature type="chain" id="PRO_5042571973" description="Cyanovirin-N domain-containing protein" evidence="2">
    <location>
        <begin position="19"/>
        <end position="181"/>
    </location>
</feature>